<dbReference type="Gene3D" id="3.40.1090.10">
    <property type="entry name" value="Cytosolic phospholipase A2 catalytic domain"/>
    <property type="match status" value="1"/>
</dbReference>
<evidence type="ECO:0000256" key="1">
    <source>
        <dbReference type="ARBA" id="ARBA00010240"/>
    </source>
</evidence>
<comment type="caution">
    <text evidence="3">Lacks conserved residue(s) required for the propagation of feature annotation.</text>
</comment>
<evidence type="ECO:0000256" key="3">
    <source>
        <dbReference type="PROSITE-ProRule" id="PRU01161"/>
    </source>
</evidence>
<dbReference type="SUPFAM" id="SSF52151">
    <property type="entry name" value="FabD/lysophospholipase-like"/>
    <property type="match status" value="1"/>
</dbReference>
<comment type="caution">
    <text evidence="5">The sequence shown here is derived from an EMBL/GenBank/DDBJ whole genome shotgun (WGS) entry which is preliminary data.</text>
</comment>
<dbReference type="PROSITE" id="PS51635">
    <property type="entry name" value="PNPLA"/>
    <property type="match status" value="1"/>
</dbReference>
<dbReference type="PANTHER" id="PTHR32176:SF92">
    <property type="entry name" value="XYLOSE ISOMERASE"/>
    <property type="match status" value="1"/>
</dbReference>
<keyword evidence="2 3" id="KW-0443">Lipid metabolism</keyword>
<proteinExistence type="inferred from homology"/>
<evidence type="ECO:0000313" key="5">
    <source>
        <dbReference type="EMBL" id="CAK8162627.1"/>
    </source>
</evidence>
<keyword evidence="6" id="KW-1185">Reference proteome</keyword>
<dbReference type="Pfam" id="PF01734">
    <property type="entry name" value="Patatin"/>
    <property type="match status" value="1"/>
</dbReference>
<dbReference type="RefSeq" id="WP_338363721.1">
    <property type="nucleotide sequence ID" value="NZ_CAWVOK010000012.1"/>
</dbReference>
<feature type="short sequence motif" description="GXSXG" evidence="3">
    <location>
        <begin position="65"/>
        <end position="69"/>
    </location>
</feature>
<evidence type="ECO:0000259" key="4">
    <source>
        <dbReference type="PROSITE" id="PS51635"/>
    </source>
</evidence>
<evidence type="ECO:0000256" key="2">
    <source>
        <dbReference type="ARBA" id="ARBA00023098"/>
    </source>
</evidence>
<protein>
    <recommendedName>
        <fullName evidence="4">PNPLA domain-containing protein</fullName>
    </recommendedName>
</protein>
<keyword evidence="3" id="KW-0378">Hydrolase</keyword>
<accession>A0ABP0EVT1</accession>
<feature type="domain" description="PNPLA" evidence="4">
    <location>
        <begin position="29"/>
        <end position="211"/>
    </location>
</feature>
<sequence length="325" mass="35621">MKKNLLFAQPPQISRVINSNPSNNVKKILVIAGGGVRCVISARLIQEIEKRCSANTSSLFDLIAGTSSGSIIGAALTSSDSINNAKDLMQVLRDSMPKIFGNSSENIFNAKFEHTQLEIAIDQFVSKKTLSKAKKSLVIPTFSLSNARPRIWSSDIAKQDITYDLLLKDIVSASCSAPTIFPPKKLTLNNGKEISEVDGGLWANNPTDLAFHEFLKIYPGTPESNINMVCVGTGIVSEDTIELKNYGITGWITKLIPLLSNTSTYWDGVSISNQVGTYHIAQPEIPENLNIIDDFKKVPELLEVAEKFIEDNDALFNDITKTLTN</sequence>
<dbReference type="InterPro" id="IPR016035">
    <property type="entry name" value="Acyl_Trfase/lysoPLipase"/>
</dbReference>
<gene>
    <name evidence="5" type="ORF">CAXC1_200005</name>
</gene>
<dbReference type="InterPro" id="IPR002641">
    <property type="entry name" value="PNPLA_dom"/>
</dbReference>
<dbReference type="EMBL" id="CAWVOK010000012">
    <property type="protein sequence ID" value="CAK8162627.1"/>
    <property type="molecule type" value="Genomic_DNA"/>
</dbReference>
<organism evidence="5 6">
    <name type="scientific">Candidatus Xenohaliotis californiensis</name>
    <dbReference type="NCBI Taxonomy" id="84677"/>
    <lineage>
        <taxon>Bacteria</taxon>
        <taxon>Pseudomonadati</taxon>
        <taxon>Pseudomonadota</taxon>
        <taxon>Alphaproteobacteria</taxon>
        <taxon>Rickettsiales</taxon>
        <taxon>Anaplasmataceae</taxon>
        <taxon>Candidatus Xenohaliotis</taxon>
    </lineage>
</organism>
<feature type="active site" description="Nucleophile" evidence="3">
    <location>
        <position position="67"/>
    </location>
</feature>
<feature type="active site" description="Proton acceptor" evidence="3">
    <location>
        <position position="198"/>
    </location>
</feature>
<reference evidence="5 6" key="1">
    <citation type="submission" date="2024-01" db="EMBL/GenBank/DDBJ databases">
        <authorList>
            <person name="Kunselman E."/>
        </authorList>
    </citation>
    <scope>NUCLEOTIDE SEQUENCE [LARGE SCALE GENOMIC DNA]</scope>
    <source>
        <strain evidence="5">2 abalone samples</strain>
    </source>
</reference>
<dbReference type="PANTHER" id="PTHR32176">
    <property type="entry name" value="XYLOSE ISOMERASE"/>
    <property type="match status" value="1"/>
</dbReference>
<name>A0ABP0EVT1_9RICK</name>
<comment type="similarity">
    <text evidence="1">Belongs to the patatin family.</text>
</comment>
<evidence type="ECO:0000313" key="6">
    <source>
        <dbReference type="Proteomes" id="UP001314181"/>
    </source>
</evidence>
<keyword evidence="3" id="KW-0442">Lipid degradation</keyword>
<dbReference type="Proteomes" id="UP001314181">
    <property type="component" value="Unassembled WGS sequence"/>
</dbReference>
<dbReference type="CDD" id="cd07199">
    <property type="entry name" value="Pat17_PNPLA8_PNPLA9_like"/>
    <property type="match status" value="1"/>
</dbReference>
<feature type="short sequence motif" description="DGA/G" evidence="3">
    <location>
        <begin position="198"/>
        <end position="200"/>
    </location>
</feature>